<dbReference type="EMBL" id="REFO01000015">
    <property type="protein sequence ID" value="RMA93052.1"/>
    <property type="molecule type" value="Genomic_DNA"/>
</dbReference>
<dbReference type="PANTHER" id="PTHR13693:SF77">
    <property type="entry name" value="8-AMINO-7-OXONONANOATE SYNTHASE"/>
    <property type="match status" value="1"/>
</dbReference>
<evidence type="ECO:0000313" key="8">
    <source>
        <dbReference type="Proteomes" id="UP000280842"/>
    </source>
</evidence>
<evidence type="ECO:0000256" key="2">
    <source>
        <dbReference type="ARBA" id="ARBA00010008"/>
    </source>
</evidence>
<comment type="caution">
    <text evidence="7">The sequence shown here is derived from an EMBL/GenBank/DDBJ whole genome shotgun (WGS) entry which is preliminary data.</text>
</comment>
<dbReference type="Gene3D" id="3.40.640.10">
    <property type="entry name" value="Type I PLP-dependent aspartate aminotransferase-like (Major domain)"/>
    <property type="match status" value="1"/>
</dbReference>
<protein>
    <submittedName>
        <fullName evidence="7">Glycine C-acetyltransferase/8-amino-7-oxononanoate synthase</fullName>
    </submittedName>
</protein>
<name>A0A3M0BQ53_9AQUI</name>
<reference evidence="7 8" key="1">
    <citation type="submission" date="2018-10" db="EMBL/GenBank/DDBJ databases">
        <title>Genomic Encyclopedia of Archaeal and Bacterial Type Strains, Phase II (KMG-II): from individual species to whole genera.</title>
        <authorList>
            <person name="Goeker M."/>
        </authorList>
    </citation>
    <scope>NUCLEOTIDE SEQUENCE [LARGE SCALE GENOMIC DNA]</scope>
    <source>
        <strain evidence="7 8">VM1</strain>
    </source>
</reference>
<proteinExistence type="inferred from homology"/>
<dbReference type="PANTHER" id="PTHR13693">
    <property type="entry name" value="CLASS II AMINOTRANSFERASE/8-AMINO-7-OXONONANOATE SYNTHASE"/>
    <property type="match status" value="1"/>
</dbReference>
<evidence type="ECO:0000256" key="4">
    <source>
        <dbReference type="ARBA" id="ARBA00022898"/>
    </source>
</evidence>
<keyword evidence="8" id="KW-1185">Reference proteome</keyword>
<dbReference type="Gene3D" id="3.90.1150.10">
    <property type="entry name" value="Aspartate Aminotransferase, domain 1"/>
    <property type="match status" value="1"/>
</dbReference>
<dbReference type="AlphaFoldDB" id="A0A3M0BQ53"/>
<dbReference type="GO" id="GO:0016740">
    <property type="term" value="F:transferase activity"/>
    <property type="evidence" value="ECO:0007669"/>
    <property type="project" value="UniProtKB-KW"/>
</dbReference>
<gene>
    <name evidence="7" type="ORF">CLV39_1532</name>
</gene>
<evidence type="ECO:0000259" key="6">
    <source>
        <dbReference type="Pfam" id="PF00155"/>
    </source>
</evidence>
<comment type="cofactor">
    <cofactor evidence="1 5">
        <name>pyridoxal 5'-phosphate</name>
        <dbReference type="ChEBI" id="CHEBI:597326"/>
    </cofactor>
</comment>
<organism evidence="7 8">
    <name type="scientific">Hydrogenothermus marinus</name>
    <dbReference type="NCBI Taxonomy" id="133270"/>
    <lineage>
        <taxon>Bacteria</taxon>
        <taxon>Pseudomonadati</taxon>
        <taxon>Aquificota</taxon>
        <taxon>Aquificia</taxon>
        <taxon>Aquificales</taxon>
        <taxon>Hydrogenothermaceae</taxon>
        <taxon>Hydrogenothermus</taxon>
    </lineage>
</organism>
<evidence type="ECO:0000256" key="1">
    <source>
        <dbReference type="ARBA" id="ARBA00001933"/>
    </source>
</evidence>
<dbReference type="InterPro" id="IPR001917">
    <property type="entry name" value="Aminotrans_II_pyridoxalP_BS"/>
</dbReference>
<dbReference type="InterPro" id="IPR050087">
    <property type="entry name" value="AON_synthase_class-II"/>
</dbReference>
<dbReference type="InterPro" id="IPR015421">
    <property type="entry name" value="PyrdxlP-dep_Trfase_major"/>
</dbReference>
<keyword evidence="3 7" id="KW-0808">Transferase</keyword>
<dbReference type="InterPro" id="IPR004839">
    <property type="entry name" value="Aminotransferase_I/II_large"/>
</dbReference>
<dbReference type="PROSITE" id="PS00599">
    <property type="entry name" value="AA_TRANSFER_CLASS_2"/>
    <property type="match status" value="1"/>
</dbReference>
<comment type="similarity">
    <text evidence="2">Belongs to the class-II pyridoxal-phosphate-dependent aminotransferase family. BioF subfamily.</text>
</comment>
<dbReference type="CDD" id="cd06454">
    <property type="entry name" value="KBL_like"/>
    <property type="match status" value="1"/>
</dbReference>
<accession>A0A3M0BQ53</accession>
<evidence type="ECO:0000313" key="7">
    <source>
        <dbReference type="EMBL" id="RMA93052.1"/>
    </source>
</evidence>
<feature type="domain" description="Aminotransferase class I/classII large" evidence="6">
    <location>
        <begin position="30"/>
        <end position="371"/>
    </location>
</feature>
<dbReference type="GO" id="GO:0030170">
    <property type="term" value="F:pyridoxal phosphate binding"/>
    <property type="evidence" value="ECO:0007669"/>
    <property type="project" value="InterPro"/>
</dbReference>
<dbReference type="InterPro" id="IPR015422">
    <property type="entry name" value="PyrdxlP-dep_Trfase_small"/>
</dbReference>
<sequence length="383" mass="43656">MMNFEKFLLNSLKSLEIKELKRNRLILKENIINFSSNDYLGLKDNPITKENLCKNIKNLSLGSGASTHISGYTEIQKKLEEKLSSFKETENCIVVGSGYLANVGLISAITTEKDIIFSDSLNHASIIDGIRLSKAKKVIYKHNNIEDLEEKIKKEKVNGNRFIITDGVFSMEGDIAKLDKLYEIAEKYDAVLIIDDAHSTGILGEGKGSLFHFGLKPNKRVVQMGTLSKAVGSYGSFICGTNLLIDYLVNKMRTAIFTTALSPIQNFISLENLKILINQPERRKDVLQKAKYLYEKLKEREFNIKYYGVPIISLILNTPERAIYYRDKLLEKGFFVQAIRPPTVPEGECRLRITLSYNHKYEEIENLIKALKEVQDEEINRKN</sequence>
<keyword evidence="4 5" id="KW-0663">Pyridoxal phosphate</keyword>
<dbReference type="OrthoDB" id="9807157at2"/>
<dbReference type="Proteomes" id="UP000280842">
    <property type="component" value="Unassembled WGS sequence"/>
</dbReference>
<evidence type="ECO:0000256" key="3">
    <source>
        <dbReference type="ARBA" id="ARBA00022679"/>
    </source>
</evidence>
<dbReference type="InterPro" id="IPR015424">
    <property type="entry name" value="PyrdxlP-dep_Trfase"/>
</dbReference>
<dbReference type="Pfam" id="PF00155">
    <property type="entry name" value="Aminotran_1_2"/>
    <property type="match status" value="1"/>
</dbReference>
<dbReference type="SUPFAM" id="SSF53383">
    <property type="entry name" value="PLP-dependent transferases"/>
    <property type="match status" value="1"/>
</dbReference>
<dbReference type="RefSeq" id="WP_121923635.1">
    <property type="nucleotide sequence ID" value="NZ_REFO01000015.1"/>
</dbReference>
<evidence type="ECO:0000256" key="5">
    <source>
        <dbReference type="RuleBase" id="RU003693"/>
    </source>
</evidence>